<dbReference type="GO" id="GO:0016491">
    <property type="term" value="F:oxidoreductase activity"/>
    <property type="evidence" value="ECO:0007669"/>
    <property type="project" value="UniProtKB-KW"/>
</dbReference>
<feature type="domain" description="NADPH-dependent reductive aminase-like C-terminal" evidence="4">
    <location>
        <begin position="162"/>
        <end position="287"/>
    </location>
</feature>
<dbReference type="Gene3D" id="1.10.1040.10">
    <property type="entry name" value="N-(1-d-carboxylethyl)-l-norvaline Dehydrogenase, domain 2"/>
    <property type="match status" value="1"/>
</dbReference>
<dbReference type="InterPro" id="IPR015815">
    <property type="entry name" value="HIBADH-related"/>
</dbReference>
<sequence>MSDAKKVTVIGLGPMGQSTVKSLVEAGYEVTVWNRSPGKADAMVELGARKASTVADALNAGAVTLISLTHYSAMYDVLGQAVSELTGKTIVNLSSDSPEKARAGAAWVTDRGAAFLSAGYMSQGDDISHPLSYLIVSGPQGLVTEYDGLLNTLSPVHYVGPDYGFSQVYYQAGLTLFHPLLLSFQQALAMVQRAGGDPDRYTGYAVKFMDSMKDFIVQFAAAAKATGGWEDVAALKMMDAGAQHIIDASEEVGVDATLSHAAQSMWRRALDASDERGEVITTYRLMRGD</sequence>
<dbReference type="STRING" id="1578165.BKG68_03235"/>
<dbReference type="GO" id="GO:0140673">
    <property type="term" value="P:transcription elongation-coupled chromatin remodeling"/>
    <property type="evidence" value="ECO:0007669"/>
    <property type="project" value="TreeGrafter"/>
</dbReference>
<comment type="caution">
    <text evidence="5">The sequence shown here is derived from an EMBL/GenBank/DDBJ whole genome shotgun (WGS) entry which is preliminary data.</text>
</comment>
<dbReference type="PIRSF" id="PIRSF000103">
    <property type="entry name" value="HIBADH"/>
    <property type="match status" value="1"/>
</dbReference>
<dbReference type="Gene3D" id="3.40.50.720">
    <property type="entry name" value="NAD(P)-binding Rossmann-like Domain"/>
    <property type="match status" value="1"/>
</dbReference>
<name>A0A1X0JBF2_9MYCO</name>
<dbReference type="Pfam" id="PF21761">
    <property type="entry name" value="RedAm-like_C"/>
    <property type="match status" value="1"/>
</dbReference>
<dbReference type="AlphaFoldDB" id="A0A1X0JBF2"/>
<dbReference type="OrthoDB" id="4029976at2"/>
<dbReference type="GO" id="GO:0000785">
    <property type="term" value="C:chromatin"/>
    <property type="evidence" value="ECO:0007669"/>
    <property type="project" value="TreeGrafter"/>
</dbReference>
<dbReference type="RefSeq" id="WP_083013657.1">
    <property type="nucleotide sequence ID" value="NZ_MVII01000003.1"/>
</dbReference>
<reference evidence="5 6" key="1">
    <citation type="submission" date="2016-12" db="EMBL/GenBank/DDBJ databases">
        <title>The new phylogeny of genus Mycobacterium.</title>
        <authorList>
            <person name="Tortoli E."/>
            <person name="Trovato A."/>
            <person name="Cirillo D.M."/>
        </authorList>
    </citation>
    <scope>NUCLEOTIDE SEQUENCE [LARGE SCALE GENOMIC DNA]</scope>
    <source>
        <strain evidence="5 6">CCUG 66554</strain>
    </source>
</reference>
<dbReference type="Pfam" id="PF03446">
    <property type="entry name" value="NAD_binding_2"/>
    <property type="match status" value="1"/>
</dbReference>
<dbReference type="GO" id="GO:0050661">
    <property type="term" value="F:NADP binding"/>
    <property type="evidence" value="ECO:0007669"/>
    <property type="project" value="InterPro"/>
</dbReference>
<dbReference type="GO" id="GO:0003677">
    <property type="term" value="F:DNA binding"/>
    <property type="evidence" value="ECO:0007669"/>
    <property type="project" value="TreeGrafter"/>
</dbReference>
<protein>
    <submittedName>
        <fullName evidence="5">Dehydrogenase</fullName>
    </submittedName>
</protein>
<comment type="similarity">
    <text evidence="1">Belongs to the HIBADH-related family.</text>
</comment>
<evidence type="ECO:0000313" key="5">
    <source>
        <dbReference type="EMBL" id="ORB60259.1"/>
    </source>
</evidence>
<feature type="domain" description="6-phosphogluconate dehydrogenase NADP-binding" evidence="3">
    <location>
        <begin position="6"/>
        <end position="154"/>
    </location>
</feature>
<evidence type="ECO:0000313" key="6">
    <source>
        <dbReference type="Proteomes" id="UP000192434"/>
    </source>
</evidence>
<dbReference type="InterPro" id="IPR006115">
    <property type="entry name" value="6PGDH_NADP-bd"/>
</dbReference>
<dbReference type="InterPro" id="IPR048666">
    <property type="entry name" value="RedAm-like_C"/>
</dbReference>
<evidence type="ECO:0000256" key="1">
    <source>
        <dbReference type="ARBA" id="ARBA00009080"/>
    </source>
</evidence>
<dbReference type="PANTHER" id="PTHR43580:SF2">
    <property type="entry name" value="CYTOKINE-LIKE NUCLEAR FACTOR N-PAC"/>
    <property type="match status" value="1"/>
</dbReference>
<evidence type="ECO:0000259" key="4">
    <source>
        <dbReference type="Pfam" id="PF21761"/>
    </source>
</evidence>
<dbReference type="GO" id="GO:0031491">
    <property type="term" value="F:nucleosome binding"/>
    <property type="evidence" value="ECO:0007669"/>
    <property type="project" value="TreeGrafter"/>
</dbReference>
<proteinExistence type="inferred from homology"/>
<evidence type="ECO:0000259" key="3">
    <source>
        <dbReference type="Pfam" id="PF03446"/>
    </source>
</evidence>
<dbReference type="EMBL" id="MVII01000003">
    <property type="protein sequence ID" value="ORB60259.1"/>
    <property type="molecule type" value="Genomic_DNA"/>
</dbReference>
<dbReference type="InterPro" id="IPR036291">
    <property type="entry name" value="NAD(P)-bd_dom_sf"/>
</dbReference>
<dbReference type="SUPFAM" id="SSF51735">
    <property type="entry name" value="NAD(P)-binding Rossmann-fold domains"/>
    <property type="match status" value="1"/>
</dbReference>
<dbReference type="Proteomes" id="UP000192434">
    <property type="component" value="Unassembled WGS sequence"/>
</dbReference>
<dbReference type="InterPro" id="IPR051265">
    <property type="entry name" value="HIBADH-related_NP60_sf"/>
</dbReference>
<dbReference type="InterPro" id="IPR013328">
    <property type="entry name" value="6PGD_dom2"/>
</dbReference>
<evidence type="ECO:0000256" key="2">
    <source>
        <dbReference type="ARBA" id="ARBA00023002"/>
    </source>
</evidence>
<gene>
    <name evidence="5" type="ORF">BST43_04240</name>
</gene>
<organism evidence="5 6">
    <name type="scientific">Mycobacteroides saopaulense</name>
    <dbReference type="NCBI Taxonomy" id="1578165"/>
    <lineage>
        <taxon>Bacteria</taxon>
        <taxon>Bacillati</taxon>
        <taxon>Actinomycetota</taxon>
        <taxon>Actinomycetes</taxon>
        <taxon>Mycobacteriales</taxon>
        <taxon>Mycobacteriaceae</taxon>
        <taxon>Mycobacteroides</taxon>
    </lineage>
</organism>
<accession>A0A1X0JBF2</accession>
<keyword evidence="2" id="KW-0560">Oxidoreductase</keyword>
<dbReference type="PANTHER" id="PTHR43580">
    <property type="entry name" value="OXIDOREDUCTASE GLYR1-RELATED"/>
    <property type="match status" value="1"/>
</dbReference>